<evidence type="ECO:0008006" key="3">
    <source>
        <dbReference type="Google" id="ProtNLM"/>
    </source>
</evidence>
<sequence>MTRRLRAGRSALGALGLATSVSLLSGCMYLSPTQTDVSYNGSNGTNATVGDLTLSGVLISASSKGAPGTMQGMVTNNSDSAIAVTVAVGGSQAKLSVPADTAVRLDGQPSGNSTSTVSAVKVASTPVAPGAKTTVIFATASSGQSPVVVPVLLPGQAYN</sequence>
<organism evidence="1 2">
    <name type="scientific">Allobranchiibius huperziae</name>
    <dbReference type="NCBI Taxonomy" id="1874116"/>
    <lineage>
        <taxon>Bacteria</taxon>
        <taxon>Bacillati</taxon>
        <taxon>Actinomycetota</taxon>
        <taxon>Actinomycetes</taxon>
        <taxon>Micrococcales</taxon>
        <taxon>Dermacoccaceae</taxon>
        <taxon>Allobranchiibius</taxon>
    </lineage>
</organism>
<protein>
    <recommendedName>
        <fullName evidence="3">Lipoprotein</fullName>
    </recommendedName>
</protein>
<dbReference type="AlphaFoldDB" id="A0A853DIV7"/>
<accession>A0A853DIV7</accession>
<dbReference type="Proteomes" id="UP000571817">
    <property type="component" value="Unassembled WGS sequence"/>
</dbReference>
<dbReference type="RefSeq" id="WP_179482907.1">
    <property type="nucleotide sequence ID" value="NZ_JACCFW010000001.1"/>
</dbReference>
<evidence type="ECO:0000313" key="2">
    <source>
        <dbReference type="Proteomes" id="UP000571817"/>
    </source>
</evidence>
<name>A0A853DIV7_9MICO</name>
<comment type="caution">
    <text evidence="1">The sequence shown here is derived from an EMBL/GenBank/DDBJ whole genome shotgun (WGS) entry which is preliminary data.</text>
</comment>
<evidence type="ECO:0000313" key="1">
    <source>
        <dbReference type="EMBL" id="NYJ75899.1"/>
    </source>
</evidence>
<dbReference type="EMBL" id="JACCFW010000001">
    <property type="protein sequence ID" value="NYJ75899.1"/>
    <property type="molecule type" value="Genomic_DNA"/>
</dbReference>
<gene>
    <name evidence="1" type="ORF">HNR15_002862</name>
</gene>
<keyword evidence="2" id="KW-1185">Reference proteome</keyword>
<dbReference type="PROSITE" id="PS51257">
    <property type="entry name" value="PROKAR_LIPOPROTEIN"/>
    <property type="match status" value="1"/>
</dbReference>
<proteinExistence type="predicted"/>
<reference evidence="1 2" key="1">
    <citation type="submission" date="2020-07" db="EMBL/GenBank/DDBJ databases">
        <title>Sequencing the genomes of 1000 actinobacteria strains.</title>
        <authorList>
            <person name="Klenk H.-P."/>
        </authorList>
    </citation>
    <scope>NUCLEOTIDE SEQUENCE [LARGE SCALE GENOMIC DNA]</scope>
    <source>
        <strain evidence="1 2">DSM 29531</strain>
    </source>
</reference>